<name>A0AAV0ZIB9_VICFA</name>
<accession>A0AAV0ZIB9</accession>
<evidence type="ECO:0000256" key="1">
    <source>
        <dbReference type="SAM" id="SignalP"/>
    </source>
</evidence>
<sequence>MLWCLVGRERICVVLWLTQVCIDEGAVADRVRWWHGATGGGVITRQGHWLPLVVADLLAMDGIKDEGCWTRSRSGWMRHRRVDLEVAMWKHTVLKSTDPHMNATGKDDRIFFFLLCIFLHNNQTKTTTQQFFHILF</sequence>
<dbReference type="EMBL" id="OX451737">
    <property type="protein sequence ID" value="CAI8596943.1"/>
    <property type="molecule type" value="Genomic_DNA"/>
</dbReference>
<dbReference type="AlphaFoldDB" id="A0AAV0ZIB9"/>
<reference evidence="2 3" key="1">
    <citation type="submission" date="2023-01" db="EMBL/GenBank/DDBJ databases">
        <authorList>
            <person name="Kreplak J."/>
        </authorList>
    </citation>
    <scope>NUCLEOTIDE SEQUENCE [LARGE SCALE GENOMIC DNA]</scope>
</reference>
<evidence type="ECO:0008006" key="4">
    <source>
        <dbReference type="Google" id="ProtNLM"/>
    </source>
</evidence>
<organism evidence="2 3">
    <name type="scientific">Vicia faba</name>
    <name type="common">Broad bean</name>
    <name type="synonym">Faba vulgaris</name>
    <dbReference type="NCBI Taxonomy" id="3906"/>
    <lineage>
        <taxon>Eukaryota</taxon>
        <taxon>Viridiplantae</taxon>
        <taxon>Streptophyta</taxon>
        <taxon>Embryophyta</taxon>
        <taxon>Tracheophyta</taxon>
        <taxon>Spermatophyta</taxon>
        <taxon>Magnoliopsida</taxon>
        <taxon>eudicotyledons</taxon>
        <taxon>Gunneridae</taxon>
        <taxon>Pentapetalae</taxon>
        <taxon>rosids</taxon>
        <taxon>fabids</taxon>
        <taxon>Fabales</taxon>
        <taxon>Fabaceae</taxon>
        <taxon>Papilionoideae</taxon>
        <taxon>50 kb inversion clade</taxon>
        <taxon>NPAAA clade</taxon>
        <taxon>Hologalegina</taxon>
        <taxon>IRL clade</taxon>
        <taxon>Fabeae</taxon>
        <taxon>Vicia</taxon>
    </lineage>
</organism>
<feature type="signal peptide" evidence="1">
    <location>
        <begin position="1"/>
        <end position="28"/>
    </location>
</feature>
<keyword evidence="3" id="KW-1185">Reference proteome</keyword>
<protein>
    <recommendedName>
        <fullName evidence="4">Secreted protein</fullName>
    </recommendedName>
</protein>
<proteinExistence type="predicted"/>
<evidence type="ECO:0000313" key="2">
    <source>
        <dbReference type="EMBL" id="CAI8596943.1"/>
    </source>
</evidence>
<feature type="chain" id="PRO_5043998740" description="Secreted protein" evidence="1">
    <location>
        <begin position="29"/>
        <end position="136"/>
    </location>
</feature>
<dbReference type="Proteomes" id="UP001157006">
    <property type="component" value="Chromosome 2"/>
</dbReference>
<keyword evidence="1" id="KW-0732">Signal</keyword>
<gene>
    <name evidence="2" type="ORF">VFH_II058560</name>
</gene>
<evidence type="ECO:0000313" key="3">
    <source>
        <dbReference type="Proteomes" id="UP001157006"/>
    </source>
</evidence>